<evidence type="ECO:0000313" key="3">
    <source>
        <dbReference type="EMBL" id="SPQ94219.1"/>
    </source>
</evidence>
<keyword evidence="4" id="KW-1185">Reference proteome</keyword>
<evidence type="ECO:0000313" key="2">
    <source>
        <dbReference type="EMBL" id="CEO94886.1"/>
    </source>
</evidence>
<evidence type="ECO:0000313" key="4">
    <source>
        <dbReference type="Proteomes" id="UP000039324"/>
    </source>
</evidence>
<dbReference type="PANTHER" id="PTHR31558">
    <property type="entry name" value="CW14 PROTEIN"/>
    <property type="match status" value="1"/>
</dbReference>
<dbReference type="OrthoDB" id="9970435at2759"/>
<dbReference type="InterPro" id="IPR009769">
    <property type="entry name" value="EDR2_C"/>
</dbReference>
<reference evidence="2 4" key="1">
    <citation type="submission" date="2015-02" db="EMBL/GenBank/DDBJ databases">
        <authorList>
            <person name="Chooi Y.-H."/>
        </authorList>
    </citation>
    <scope>NUCLEOTIDE SEQUENCE [LARGE SCALE GENOMIC DNA]</scope>
    <source>
        <strain evidence="2">E3</strain>
    </source>
</reference>
<geneLocation type="mitochondrion" evidence="3"/>
<dbReference type="PANTHER" id="PTHR31558:SF3">
    <property type="entry name" value="CW14 PROTEIN"/>
    <property type="match status" value="1"/>
</dbReference>
<dbReference type="Pfam" id="PF07059">
    <property type="entry name" value="EDR2_C"/>
    <property type="match status" value="1"/>
</dbReference>
<protein>
    <recommendedName>
        <fullName evidence="1">Protein ENHANCED DISEASE RESISTANCE 2 C-terminal domain-containing protein</fullName>
    </recommendedName>
</protein>
<gene>
    <name evidence="2" type="ORF">PBRA_003699</name>
    <name evidence="3" type="ORF">PLBR_LOCUS1434</name>
</gene>
<keyword evidence="3" id="KW-0496">Mitochondrion</keyword>
<accession>A0A0G4II29</accession>
<feature type="domain" description="Protein ENHANCED DISEASE RESISTANCE 2 C-terminal" evidence="1">
    <location>
        <begin position="33"/>
        <end position="279"/>
    </location>
</feature>
<dbReference type="STRING" id="37360.A0A0G4II29"/>
<dbReference type="EMBL" id="CDSF01000002">
    <property type="protein sequence ID" value="CEO94886.1"/>
    <property type="molecule type" value="Genomic_DNA"/>
</dbReference>
<dbReference type="Proteomes" id="UP000039324">
    <property type="component" value="Unassembled WGS sequence"/>
</dbReference>
<dbReference type="AlphaFoldDB" id="A0A0G4II29"/>
<organism evidence="2 4">
    <name type="scientific">Plasmodiophora brassicae</name>
    <name type="common">Clubroot disease agent</name>
    <dbReference type="NCBI Taxonomy" id="37360"/>
    <lineage>
        <taxon>Eukaryota</taxon>
        <taxon>Sar</taxon>
        <taxon>Rhizaria</taxon>
        <taxon>Endomyxa</taxon>
        <taxon>Phytomyxea</taxon>
        <taxon>Plasmodiophorida</taxon>
        <taxon>Plasmodiophoridae</taxon>
        <taxon>Plasmodiophora</taxon>
    </lineage>
</organism>
<name>A0A0G4II29_PLABS</name>
<proteinExistence type="predicted"/>
<evidence type="ECO:0000259" key="1">
    <source>
        <dbReference type="Pfam" id="PF07059"/>
    </source>
</evidence>
<dbReference type="Proteomes" id="UP000290189">
    <property type="component" value="Unassembled WGS sequence"/>
</dbReference>
<reference evidence="3 5" key="2">
    <citation type="submission" date="2018-03" db="EMBL/GenBank/DDBJ databases">
        <authorList>
            <person name="Fogelqvist J."/>
        </authorList>
    </citation>
    <scope>NUCLEOTIDE SEQUENCE [LARGE SCALE GENOMIC DNA]</scope>
</reference>
<sequence length="294" mass="33161">MQVIERQKYAMGASLQRVSLEEVDNGAQHAFACVQGDIFDVRHGPNYEKTGKKDKSADSIAEVVGVDVFKSNRKLEHVMEYIEVPPELSTPLTSTSDFVYVPQLFVVNFMLPSYNPGNPLWGASKYDGENYSVVIYIKMTSEAVEALRNDAFPAATLLKNFFQMDTKSAEDYALRGRLKAIPVLRNPDDVNLGMALKQMVRTYDAKPFLTGPKYHSFVKTDLYLECDVDIHNYVYPARKTFHSLLPEVPSMIIDFALLVEAQGEEMPERVLAAIRLSRIHPERAITIELPPVSH</sequence>
<dbReference type="EMBL" id="OVEO01000002">
    <property type="protein sequence ID" value="SPQ94219.1"/>
    <property type="molecule type" value="Genomic_DNA"/>
</dbReference>
<evidence type="ECO:0000313" key="5">
    <source>
        <dbReference type="Proteomes" id="UP000290189"/>
    </source>
</evidence>